<gene>
    <name evidence="1" type="ORF">ACFOD6_20875</name>
</gene>
<proteinExistence type="predicted"/>
<sequence>MTAHICSHLGTRALAHISQRDWPEGLVQTGHEDNETWLYQDGRPVRHLGTAEAWNLLNPERTLCPTS</sequence>
<comment type="caution">
    <text evidence="1">The sequence shown here is derived from an EMBL/GenBank/DDBJ whole genome shotgun (WGS) entry which is preliminary data.</text>
</comment>
<dbReference type="Proteomes" id="UP001595445">
    <property type="component" value="Unassembled WGS sequence"/>
</dbReference>
<name>A0ABV7E2I9_9RHOB</name>
<evidence type="ECO:0000313" key="1">
    <source>
        <dbReference type="EMBL" id="MFC3088499.1"/>
    </source>
</evidence>
<dbReference type="EMBL" id="JBHRSM010000053">
    <property type="protein sequence ID" value="MFC3088499.1"/>
    <property type="molecule type" value="Genomic_DNA"/>
</dbReference>
<organism evidence="1 2">
    <name type="scientific">Tabrizicola soli</name>
    <dbReference type="NCBI Taxonomy" id="2185115"/>
    <lineage>
        <taxon>Bacteria</taxon>
        <taxon>Pseudomonadati</taxon>
        <taxon>Pseudomonadota</taxon>
        <taxon>Alphaproteobacteria</taxon>
        <taxon>Rhodobacterales</taxon>
        <taxon>Paracoccaceae</taxon>
        <taxon>Tabrizicola</taxon>
    </lineage>
</organism>
<evidence type="ECO:0000313" key="2">
    <source>
        <dbReference type="Proteomes" id="UP001595445"/>
    </source>
</evidence>
<accession>A0ABV7E2I9</accession>
<reference evidence="2" key="1">
    <citation type="journal article" date="2019" name="Int. J. Syst. Evol. Microbiol.">
        <title>The Global Catalogue of Microorganisms (GCM) 10K type strain sequencing project: providing services to taxonomists for standard genome sequencing and annotation.</title>
        <authorList>
            <consortium name="The Broad Institute Genomics Platform"/>
            <consortium name="The Broad Institute Genome Sequencing Center for Infectious Disease"/>
            <person name="Wu L."/>
            <person name="Ma J."/>
        </authorList>
    </citation>
    <scope>NUCLEOTIDE SEQUENCE [LARGE SCALE GENOMIC DNA]</scope>
    <source>
        <strain evidence="2">KCTC 62102</strain>
    </source>
</reference>
<protein>
    <submittedName>
        <fullName evidence="1">Uncharacterized protein</fullName>
    </submittedName>
</protein>
<keyword evidence="2" id="KW-1185">Reference proteome</keyword>
<dbReference type="RefSeq" id="WP_197644723.1">
    <property type="nucleotide sequence ID" value="NZ_JAEACP010000012.1"/>
</dbReference>